<dbReference type="EMBL" id="SOCP01000003">
    <property type="protein sequence ID" value="TDV55063.1"/>
    <property type="molecule type" value="Genomic_DNA"/>
</dbReference>
<protein>
    <submittedName>
        <fullName evidence="1">Uncharacterized protein</fullName>
    </submittedName>
</protein>
<evidence type="ECO:0000313" key="2">
    <source>
        <dbReference type="Proteomes" id="UP000294927"/>
    </source>
</evidence>
<evidence type="ECO:0000313" key="1">
    <source>
        <dbReference type="EMBL" id="TDV55063.1"/>
    </source>
</evidence>
<reference evidence="1 2" key="1">
    <citation type="submission" date="2019-03" db="EMBL/GenBank/DDBJ databases">
        <title>Genomic Encyclopedia of Archaeal and Bacterial Type Strains, Phase II (KMG-II): from individual species to whole genera.</title>
        <authorList>
            <person name="Goeker M."/>
        </authorList>
    </citation>
    <scope>NUCLEOTIDE SEQUENCE [LARGE SCALE GENOMIC DNA]</scope>
    <source>
        <strain evidence="1 2">DSM 45499</strain>
    </source>
</reference>
<gene>
    <name evidence="1" type="ORF">CLV71_103304</name>
</gene>
<sequence>MKKLPVSPAEIRVLLSLTSDWTREGVEKALVEAGWAPDGKPLEWSAGASAPHFFGDEDNGWRLELGDEPGVAGAFVRLPCALFWPALDLDEDTDDYDDEDAFSAQEEEVDDLDDEYADVWERDPDAERDAFDDEFARLSNLLRAELGDPDKRTEGLEPEETWHRDGLEIHLEMTDDINSYSQYDLIAIQLRAP</sequence>
<keyword evidence="2" id="KW-1185">Reference proteome</keyword>
<proteinExistence type="predicted"/>
<comment type="caution">
    <text evidence="1">The sequence shown here is derived from an EMBL/GenBank/DDBJ whole genome shotgun (WGS) entry which is preliminary data.</text>
</comment>
<organism evidence="1 2">
    <name type="scientific">Actinophytocola oryzae</name>
    <dbReference type="NCBI Taxonomy" id="502181"/>
    <lineage>
        <taxon>Bacteria</taxon>
        <taxon>Bacillati</taxon>
        <taxon>Actinomycetota</taxon>
        <taxon>Actinomycetes</taxon>
        <taxon>Pseudonocardiales</taxon>
        <taxon>Pseudonocardiaceae</taxon>
    </lineage>
</organism>
<name>A0A4R7VY21_9PSEU</name>
<dbReference type="AlphaFoldDB" id="A0A4R7VY21"/>
<dbReference type="Proteomes" id="UP000294927">
    <property type="component" value="Unassembled WGS sequence"/>
</dbReference>
<accession>A0A4R7VY21</accession>